<keyword evidence="4" id="KW-1185">Reference proteome</keyword>
<proteinExistence type="predicted"/>
<dbReference type="SMART" id="SM00564">
    <property type="entry name" value="PQQ"/>
    <property type="match status" value="6"/>
</dbReference>
<sequence>MPSRRAVLAACGTAALAGCSTLRDEPTITGSWPQRGYDRGRTGSVVGQFDGPEPPLTDGWTRSLPDGRGSETSPILADGTLYVGDTDGPPPGTAGERTVTIDALDPGTGEHRWSATATTTREDRGTYYHADSLAFAREAELVLIQTSNGLCAVGTDGTERWCFDNVGDGQLSYQPVAPAIDDDTAYVGRYRQLATHDIEPVFYAVALADGTERWRHEFSEWRGRLVYSPAVVDDIVYLAEPREGIKALDASDGTELWRESVPVDGAPTVANGAVYVTTADYDTEELGARALETDTGAVRWSVTDDLEDAWAPRHLAVTDETVYYPTFRRLVARDAETGARRWEEIDDQAPVGVGRIGSGAPAVVGDRIYAAGSDVFVIDRSDGSVLGRYETGRDTKSSVAVADGWLYVNTGSTLYGLTTCETEVFGRCLRQG</sequence>
<comment type="caution">
    <text evidence="3">The sequence shown here is derived from an EMBL/GenBank/DDBJ whole genome shotgun (WGS) entry which is preliminary data.</text>
</comment>
<evidence type="ECO:0000313" key="4">
    <source>
        <dbReference type="Proteomes" id="UP000766904"/>
    </source>
</evidence>
<dbReference type="PROSITE" id="PS51257">
    <property type="entry name" value="PROKAR_LIPOPROTEIN"/>
    <property type="match status" value="1"/>
</dbReference>
<protein>
    <submittedName>
        <fullName evidence="3">Adhesin</fullName>
    </submittedName>
</protein>
<evidence type="ECO:0000313" key="3">
    <source>
        <dbReference type="EMBL" id="TYL38039.1"/>
    </source>
</evidence>
<gene>
    <name evidence="3" type="ORF">CV102_12585</name>
</gene>
<feature type="domain" description="Pyrrolo-quinoline quinone repeat" evidence="2">
    <location>
        <begin position="203"/>
        <end position="410"/>
    </location>
</feature>
<dbReference type="InterPro" id="IPR015943">
    <property type="entry name" value="WD40/YVTN_repeat-like_dom_sf"/>
</dbReference>
<dbReference type="Proteomes" id="UP000766904">
    <property type="component" value="Unassembled WGS sequence"/>
</dbReference>
<dbReference type="RefSeq" id="WP_148858347.1">
    <property type="nucleotide sequence ID" value="NZ_PHNJ01000006.1"/>
</dbReference>
<evidence type="ECO:0000259" key="2">
    <source>
        <dbReference type="Pfam" id="PF13360"/>
    </source>
</evidence>
<dbReference type="OrthoDB" id="8638at2157"/>
<evidence type="ECO:0000256" key="1">
    <source>
        <dbReference type="SAM" id="MobiDB-lite"/>
    </source>
</evidence>
<reference evidence="3" key="1">
    <citation type="submission" date="2017-11" db="EMBL/GenBank/DDBJ databases">
        <authorList>
            <person name="Kajale S.C."/>
            <person name="Sharma A."/>
        </authorList>
    </citation>
    <scope>NUCLEOTIDE SEQUENCE</scope>
    <source>
        <strain evidence="3">LS1_42</strain>
    </source>
</reference>
<dbReference type="InterPro" id="IPR011047">
    <property type="entry name" value="Quinoprotein_ADH-like_sf"/>
</dbReference>
<dbReference type="PANTHER" id="PTHR34512">
    <property type="entry name" value="CELL SURFACE PROTEIN"/>
    <property type="match status" value="1"/>
</dbReference>
<dbReference type="PANTHER" id="PTHR34512:SF30">
    <property type="entry name" value="OUTER MEMBRANE PROTEIN ASSEMBLY FACTOR BAMB"/>
    <property type="match status" value="1"/>
</dbReference>
<dbReference type="SUPFAM" id="SSF50998">
    <property type="entry name" value="Quinoprotein alcohol dehydrogenase-like"/>
    <property type="match status" value="2"/>
</dbReference>
<dbReference type="AlphaFoldDB" id="A0A8J8Q5K1"/>
<name>A0A8J8Q5K1_9EURY</name>
<feature type="region of interest" description="Disordered" evidence="1">
    <location>
        <begin position="47"/>
        <end position="68"/>
    </location>
</feature>
<organism evidence="3 4">
    <name type="scientific">Natronococcus pandeyae</name>
    <dbReference type="NCBI Taxonomy" id="2055836"/>
    <lineage>
        <taxon>Archaea</taxon>
        <taxon>Methanobacteriati</taxon>
        <taxon>Methanobacteriota</taxon>
        <taxon>Stenosarchaea group</taxon>
        <taxon>Halobacteria</taxon>
        <taxon>Halobacteriales</taxon>
        <taxon>Natrialbaceae</taxon>
        <taxon>Natronococcus</taxon>
    </lineage>
</organism>
<dbReference type="InterPro" id="IPR002372">
    <property type="entry name" value="PQQ_rpt_dom"/>
</dbReference>
<dbReference type="Pfam" id="PF13360">
    <property type="entry name" value="PQQ_2"/>
    <property type="match status" value="2"/>
</dbReference>
<dbReference type="InterPro" id="IPR018391">
    <property type="entry name" value="PQQ_b-propeller_rpt"/>
</dbReference>
<feature type="domain" description="Pyrrolo-quinoline quinone repeat" evidence="2">
    <location>
        <begin position="59"/>
        <end position="189"/>
    </location>
</feature>
<accession>A0A8J8Q5K1</accession>
<dbReference type="EMBL" id="PHNJ01000006">
    <property type="protein sequence ID" value="TYL38039.1"/>
    <property type="molecule type" value="Genomic_DNA"/>
</dbReference>
<dbReference type="Gene3D" id="2.130.10.10">
    <property type="entry name" value="YVTN repeat-like/Quinoprotein amine dehydrogenase"/>
    <property type="match status" value="2"/>
</dbReference>